<dbReference type="GO" id="GO:0006355">
    <property type="term" value="P:regulation of DNA-templated transcription"/>
    <property type="evidence" value="ECO:0007669"/>
    <property type="project" value="InterPro"/>
</dbReference>
<dbReference type="Bgee" id="ENSPTRG00000023303">
    <property type="expression patterns" value="Expressed in thymus and 21 other cell types or tissues"/>
</dbReference>
<dbReference type="VGNC" id="VGNC:4585">
    <property type="gene designation" value="ZNF789"/>
</dbReference>
<dbReference type="RefSeq" id="XP_003951131.4">
    <property type="nucleotide sequence ID" value="XM_003951082.6"/>
</dbReference>
<dbReference type="SMR" id="A0A2I3RAT6"/>
<dbReference type="PROSITE" id="PS50805">
    <property type="entry name" value="KRAB"/>
    <property type="match status" value="1"/>
</dbReference>
<name>A0A2I3RAT6_PANTR</name>
<organism evidence="2 3">
    <name type="scientific">Pan troglodytes</name>
    <name type="common">Chimpanzee</name>
    <dbReference type="NCBI Taxonomy" id="9598"/>
    <lineage>
        <taxon>Eukaryota</taxon>
        <taxon>Metazoa</taxon>
        <taxon>Chordata</taxon>
        <taxon>Craniata</taxon>
        <taxon>Vertebrata</taxon>
        <taxon>Euteleostomi</taxon>
        <taxon>Mammalia</taxon>
        <taxon>Eutheria</taxon>
        <taxon>Euarchontoglires</taxon>
        <taxon>Primates</taxon>
        <taxon>Haplorrhini</taxon>
        <taxon>Catarrhini</taxon>
        <taxon>Hominidae</taxon>
        <taxon>Pan</taxon>
    </lineage>
</organism>
<dbReference type="GeneID" id="737149"/>
<gene>
    <name evidence="2 4" type="primary">ZNF789</name>
</gene>
<dbReference type="SMART" id="SM00349">
    <property type="entry name" value="KRAB"/>
    <property type="match status" value="1"/>
</dbReference>
<reference evidence="2 3" key="1">
    <citation type="journal article" date="2005" name="Nature">
        <title>Initial sequence of the chimpanzee genome and comparison with the human genome.</title>
        <authorList>
            <consortium name="Chimpanzee sequencing and analysis consortium"/>
        </authorList>
    </citation>
    <scope>NUCLEOTIDE SEQUENCE [LARGE SCALE GENOMIC DNA]</scope>
</reference>
<dbReference type="Proteomes" id="UP000002277">
    <property type="component" value="Chromosome 7"/>
</dbReference>
<accession>A0A2I3RAT6</accession>
<dbReference type="PANTHER" id="PTHR23232">
    <property type="entry name" value="KRAB DOMAIN C2H2 ZINC FINGER"/>
    <property type="match status" value="1"/>
</dbReference>
<dbReference type="PANTHER" id="PTHR23232:SF165">
    <property type="entry name" value="KRAB DOMAIN-CONTAINING PROTEIN"/>
    <property type="match status" value="1"/>
</dbReference>
<evidence type="ECO:0000259" key="1">
    <source>
        <dbReference type="PROSITE" id="PS50805"/>
    </source>
</evidence>
<dbReference type="Ensembl" id="ENSPTRT00000098658.1">
    <property type="protein sequence ID" value="ENSPTRP00000061730.1"/>
    <property type="gene ID" value="ENSPTRG00000023303.5"/>
</dbReference>
<sequence length="62" mass="7480">MFPPARGKELLSFEDVAMYFTREEWGHLNWGQKDLYRDVMLENYRNMVLLVYFQFDAAIPLC</sequence>
<dbReference type="CDD" id="cd07765">
    <property type="entry name" value="KRAB_A-box"/>
    <property type="match status" value="1"/>
</dbReference>
<dbReference type="Pfam" id="PF01352">
    <property type="entry name" value="KRAB"/>
    <property type="match status" value="1"/>
</dbReference>
<evidence type="ECO:0000313" key="2">
    <source>
        <dbReference type="Ensembl" id="ENSPTRP00000061730.1"/>
    </source>
</evidence>
<dbReference type="SUPFAM" id="SSF109640">
    <property type="entry name" value="KRAB domain (Kruppel-associated box)"/>
    <property type="match status" value="1"/>
</dbReference>
<keyword evidence="3" id="KW-1185">Reference proteome</keyword>
<evidence type="ECO:0000313" key="4">
    <source>
        <dbReference type="VGNC" id="VGNC:4585"/>
    </source>
</evidence>
<dbReference type="InterPro" id="IPR036051">
    <property type="entry name" value="KRAB_dom_sf"/>
</dbReference>
<dbReference type="AlphaFoldDB" id="A0A2I3RAT6"/>
<feature type="domain" description="KRAB" evidence="1">
    <location>
        <begin position="11"/>
        <end position="62"/>
    </location>
</feature>
<dbReference type="InterPro" id="IPR001909">
    <property type="entry name" value="KRAB"/>
</dbReference>
<dbReference type="EMBL" id="AACZ04036711">
    <property type="status" value="NOT_ANNOTATED_CDS"/>
    <property type="molecule type" value="Genomic_DNA"/>
</dbReference>
<dbReference type="EMBL" id="AACZ04036710">
    <property type="status" value="NOT_ANNOTATED_CDS"/>
    <property type="molecule type" value="Genomic_DNA"/>
</dbReference>
<dbReference type="CTD" id="285989"/>
<evidence type="ECO:0000313" key="3">
    <source>
        <dbReference type="Proteomes" id="UP000002277"/>
    </source>
</evidence>
<protein>
    <submittedName>
        <fullName evidence="2">Zinc finger protein 789</fullName>
    </submittedName>
</protein>
<proteinExistence type="predicted"/>
<dbReference type="InterPro" id="IPR050169">
    <property type="entry name" value="Krueppel_C2H2_ZnF"/>
</dbReference>
<reference evidence="2" key="3">
    <citation type="submission" date="2025-09" db="UniProtKB">
        <authorList>
            <consortium name="Ensembl"/>
        </authorList>
    </citation>
    <scope>IDENTIFICATION</scope>
</reference>
<reference evidence="2" key="2">
    <citation type="submission" date="2025-08" db="UniProtKB">
        <authorList>
            <consortium name="Ensembl"/>
        </authorList>
    </citation>
    <scope>IDENTIFICATION</scope>
</reference>
<dbReference type="GeneTree" id="ENSGT00940000163495"/>
<accession>A0A2J8Q0D6</accession>
<dbReference type="Gene3D" id="6.10.140.140">
    <property type="match status" value="1"/>
</dbReference>